<feature type="domain" description="SnoaL-like" evidence="1">
    <location>
        <begin position="35"/>
        <end position="86"/>
    </location>
</feature>
<dbReference type="InterPro" id="IPR037401">
    <property type="entry name" value="SnoaL-like"/>
</dbReference>
<dbReference type="EMBL" id="FO117623">
    <property type="protein sequence ID" value="CCG02777.1"/>
    <property type="molecule type" value="Genomic_DNA"/>
</dbReference>
<sequence>MSVEDNKQLVARAVAEVINGSNLDVVDQLYAPELAQAARGWVAPFREAFPDVRMETVQLVGEGDTVVGHFRCSGTPRLRTAAIGRRSARGARHGRPRCWRQCSRCTGSGPSCRRRGCRARAEYADECSPASPDPERAGHGDVLARWPAVGVPAG</sequence>
<accession>H6RQ08</accession>
<evidence type="ECO:0000313" key="3">
    <source>
        <dbReference type="Proteomes" id="UP000007517"/>
    </source>
</evidence>
<dbReference type="HOGENOM" id="CLU_1700821_0_0_11"/>
<reference evidence="3" key="2">
    <citation type="submission" date="2012-02" db="EMBL/GenBank/DDBJ databases">
        <title>Complete genome sequence of Blastococcus saxobsidens strain DD2.</title>
        <authorList>
            <person name="Genoscope."/>
        </authorList>
    </citation>
    <scope>NUCLEOTIDE SEQUENCE [LARGE SCALE GENOMIC DNA]</scope>
    <source>
        <strain evidence="3">DD2</strain>
    </source>
</reference>
<organism evidence="2 3">
    <name type="scientific">Blastococcus saxobsidens (strain DD2)</name>
    <dbReference type="NCBI Taxonomy" id="1146883"/>
    <lineage>
        <taxon>Bacteria</taxon>
        <taxon>Bacillati</taxon>
        <taxon>Actinomycetota</taxon>
        <taxon>Actinomycetes</taxon>
        <taxon>Geodermatophilales</taxon>
        <taxon>Geodermatophilaceae</taxon>
        <taxon>Blastococcus</taxon>
    </lineage>
</organism>
<gene>
    <name evidence="2" type="ordered locus">BLASA_1860</name>
</gene>
<dbReference type="SUPFAM" id="SSF54427">
    <property type="entry name" value="NTF2-like"/>
    <property type="match status" value="1"/>
</dbReference>
<name>H6RQ08_BLASD</name>
<evidence type="ECO:0000259" key="1">
    <source>
        <dbReference type="Pfam" id="PF12680"/>
    </source>
</evidence>
<dbReference type="Proteomes" id="UP000007517">
    <property type="component" value="Chromosome"/>
</dbReference>
<evidence type="ECO:0000313" key="2">
    <source>
        <dbReference type="EMBL" id="CCG02777.1"/>
    </source>
</evidence>
<protein>
    <recommendedName>
        <fullName evidence="1">SnoaL-like domain-containing protein</fullName>
    </recommendedName>
</protein>
<dbReference type="InterPro" id="IPR032710">
    <property type="entry name" value="NTF2-like_dom_sf"/>
</dbReference>
<proteinExistence type="predicted"/>
<dbReference type="Pfam" id="PF12680">
    <property type="entry name" value="SnoaL_2"/>
    <property type="match status" value="1"/>
</dbReference>
<dbReference type="eggNOG" id="COG5485">
    <property type="taxonomic scope" value="Bacteria"/>
</dbReference>
<dbReference type="AlphaFoldDB" id="H6RQ08"/>
<keyword evidence="3" id="KW-1185">Reference proteome</keyword>
<reference evidence="2 3" key="1">
    <citation type="journal article" date="2012" name="J. Bacteriol.">
        <title>Genome Sequence of Blastococcus saxobsidens DD2, a Stone-Inhabiting Bacterium.</title>
        <authorList>
            <person name="Chouaia B."/>
            <person name="Crotti E."/>
            <person name="Brusetti L."/>
            <person name="Daffonchio D."/>
            <person name="Essoussi I."/>
            <person name="Nouioui I."/>
            <person name="Sbissi I."/>
            <person name="Ghodhbane-Gtari F."/>
            <person name="Gtari M."/>
            <person name="Vacherie B."/>
            <person name="Barbe V."/>
            <person name="Medigue C."/>
            <person name="Gury J."/>
            <person name="Pujic P."/>
            <person name="Normand P."/>
        </authorList>
    </citation>
    <scope>NUCLEOTIDE SEQUENCE [LARGE SCALE GENOMIC DNA]</scope>
    <source>
        <strain evidence="2 3">DD2</strain>
    </source>
</reference>
<dbReference type="Gene3D" id="3.10.450.50">
    <property type="match status" value="1"/>
</dbReference>
<dbReference type="KEGG" id="bsd:BLASA_1860"/>